<dbReference type="Proteomes" id="UP000002207">
    <property type="component" value="Chromosome"/>
</dbReference>
<dbReference type="Pfam" id="PF08808">
    <property type="entry name" value="RES"/>
    <property type="match status" value="1"/>
</dbReference>
<proteinExistence type="predicted"/>
<feature type="domain" description="RES" evidence="1">
    <location>
        <begin position="13"/>
        <end position="138"/>
    </location>
</feature>
<keyword evidence="3" id="KW-1185">Reference proteome</keyword>
<sequence>MQAYRIADRRYPLLDGMGAARIGGRWNSPGHPVIYAAQTYSGALLEILVHANLNRLPPTQVAVELTIPDTLPIERLAPADLPGWDAPNLAASRKFGDRWLQEQRTAVLMVPALVTHGHEHNVLLNPAHSDFARITASPPQEVAWDDRLFHRK</sequence>
<dbReference type="InterPro" id="IPR014914">
    <property type="entry name" value="RES_dom"/>
</dbReference>
<dbReference type="eggNOG" id="COG5654">
    <property type="taxonomic scope" value="Bacteria"/>
</dbReference>
<evidence type="ECO:0000313" key="2">
    <source>
        <dbReference type="EMBL" id="ACO33000.1"/>
    </source>
</evidence>
<dbReference type="OrthoDB" id="9789501at2"/>
<organism evidence="2 3">
    <name type="scientific">Acidobacterium capsulatum (strain ATCC 51196 / DSM 11244 / BCRC 80197 / JCM 7670 / NBRC 15755 / NCIMB 13165 / 161)</name>
    <dbReference type="NCBI Taxonomy" id="240015"/>
    <lineage>
        <taxon>Bacteria</taxon>
        <taxon>Pseudomonadati</taxon>
        <taxon>Acidobacteriota</taxon>
        <taxon>Terriglobia</taxon>
        <taxon>Terriglobales</taxon>
        <taxon>Acidobacteriaceae</taxon>
        <taxon>Acidobacterium</taxon>
    </lineage>
</organism>
<evidence type="ECO:0000259" key="1">
    <source>
        <dbReference type="SMART" id="SM00953"/>
    </source>
</evidence>
<name>C1F7H7_ACIC5</name>
<dbReference type="SMART" id="SM00953">
    <property type="entry name" value="RES"/>
    <property type="match status" value="1"/>
</dbReference>
<dbReference type="AlphaFoldDB" id="C1F7H7"/>
<dbReference type="InParanoid" id="C1F7H7"/>
<gene>
    <name evidence="2" type="ordered locus">ACP_3544</name>
</gene>
<evidence type="ECO:0000313" key="3">
    <source>
        <dbReference type="Proteomes" id="UP000002207"/>
    </source>
</evidence>
<accession>C1F7H7</accession>
<dbReference type="EMBL" id="CP001472">
    <property type="protein sequence ID" value="ACO33000.1"/>
    <property type="molecule type" value="Genomic_DNA"/>
</dbReference>
<reference evidence="2 3" key="1">
    <citation type="journal article" date="2009" name="Appl. Environ. Microbiol.">
        <title>Three genomes from the phylum Acidobacteria provide insight into the lifestyles of these microorganisms in soils.</title>
        <authorList>
            <person name="Ward N.L."/>
            <person name="Challacombe J.F."/>
            <person name="Janssen P.H."/>
            <person name="Henrissat B."/>
            <person name="Coutinho P.M."/>
            <person name="Wu M."/>
            <person name="Xie G."/>
            <person name="Haft D.H."/>
            <person name="Sait M."/>
            <person name="Badger J."/>
            <person name="Barabote R.D."/>
            <person name="Bradley B."/>
            <person name="Brettin T.S."/>
            <person name="Brinkac L.M."/>
            <person name="Bruce D."/>
            <person name="Creasy T."/>
            <person name="Daugherty S.C."/>
            <person name="Davidsen T.M."/>
            <person name="DeBoy R.T."/>
            <person name="Detter J.C."/>
            <person name="Dodson R.J."/>
            <person name="Durkin A.S."/>
            <person name="Ganapathy A."/>
            <person name="Gwinn-Giglio M."/>
            <person name="Han C.S."/>
            <person name="Khouri H."/>
            <person name="Kiss H."/>
            <person name="Kothari S.P."/>
            <person name="Madupu R."/>
            <person name="Nelson K.E."/>
            <person name="Nelson W.C."/>
            <person name="Paulsen I."/>
            <person name="Penn K."/>
            <person name="Ren Q."/>
            <person name="Rosovitz M.J."/>
            <person name="Selengut J.D."/>
            <person name="Shrivastava S."/>
            <person name="Sullivan S.A."/>
            <person name="Tapia R."/>
            <person name="Thompson L.S."/>
            <person name="Watkins K.L."/>
            <person name="Yang Q."/>
            <person name="Yu C."/>
            <person name="Zafar N."/>
            <person name="Zhou L."/>
            <person name="Kuske C.R."/>
        </authorList>
    </citation>
    <scope>NUCLEOTIDE SEQUENCE [LARGE SCALE GENOMIC DNA]</scope>
    <source>
        <strain evidence="3">ATCC 51196 / DSM 11244 / BCRC 80197 / JCM 7670 / NBRC 15755 / NCIMB 13165 / 161</strain>
    </source>
</reference>
<dbReference type="RefSeq" id="WP_015898566.1">
    <property type="nucleotide sequence ID" value="NC_012483.1"/>
</dbReference>
<dbReference type="KEGG" id="aca:ACP_3544"/>
<dbReference type="STRING" id="240015.ACP_3544"/>
<protein>
    <recommendedName>
        <fullName evidence="1">RES domain-containing protein</fullName>
    </recommendedName>
</protein>
<dbReference type="HOGENOM" id="CLU_133611_0_1_0"/>